<comment type="caution">
    <text evidence="3">The sequence shown here is derived from an EMBL/GenBank/DDBJ whole genome shotgun (WGS) entry which is preliminary data.</text>
</comment>
<dbReference type="PANTHER" id="PTHR42879">
    <property type="entry name" value="3-OXOACYL-(ACYL-CARRIER-PROTEIN) REDUCTASE"/>
    <property type="match status" value="1"/>
</dbReference>
<dbReference type="PATRIC" id="fig|742737.3.peg.1934"/>
<reference evidence="3 4" key="1">
    <citation type="submission" date="2011-08" db="EMBL/GenBank/DDBJ databases">
        <title>The Genome Sequence of Clostridium hathewayi WAL-18680.</title>
        <authorList>
            <consortium name="The Broad Institute Genome Sequencing Platform"/>
            <person name="Earl A."/>
            <person name="Ward D."/>
            <person name="Feldgarden M."/>
            <person name="Gevers D."/>
            <person name="Finegold S.M."/>
            <person name="Summanen P.H."/>
            <person name="Molitoris D.R."/>
            <person name="Song M."/>
            <person name="Daigneault M."/>
            <person name="Allen-Vercoe E."/>
            <person name="Young S.K."/>
            <person name="Zeng Q."/>
            <person name="Gargeya S."/>
            <person name="Fitzgerald M."/>
            <person name="Haas B."/>
            <person name="Abouelleil A."/>
            <person name="Alvarado L."/>
            <person name="Arachchi H.M."/>
            <person name="Berlin A."/>
            <person name="Brown A."/>
            <person name="Chapman S.B."/>
            <person name="Chen Z."/>
            <person name="Dunbar C."/>
            <person name="Freedman E."/>
            <person name="Gearin G."/>
            <person name="Gellesch M."/>
            <person name="Goldberg J."/>
            <person name="Griggs A."/>
            <person name="Gujja S."/>
            <person name="Heiman D."/>
            <person name="Howarth C."/>
            <person name="Larson L."/>
            <person name="Lui A."/>
            <person name="MacDonald P.J.P."/>
            <person name="Montmayeur A."/>
            <person name="Murphy C."/>
            <person name="Neiman D."/>
            <person name="Pearson M."/>
            <person name="Priest M."/>
            <person name="Roberts A."/>
            <person name="Saif S."/>
            <person name="Shea T."/>
            <person name="Shenoy N."/>
            <person name="Sisk P."/>
            <person name="Stolte C."/>
            <person name="Sykes S."/>
            <person name="Wortman J."/>
            <person name="Nusbaum C."/>
            <person name="Birren B."/>
        </authorList>
    </citation>
    <scope>NUCLEOTIDE SEQUENCE [LARGE SCALE GENOMIC DNA]</scope>
    <source>
        <strain evidence="3 4">WAL-18680</strain>
    </source>
</reference>
<evidence type="ECO:0000256" key="2">
    <source>
        <dbReference type="ARBA" id="ARBA00023221"/>
    </source>
</evidence>
<evidence type="ECO:0000313" key="3">
    <source>
        <dbReference type="EMBL" id="EHI60131.1"/>
    </source>
</evidence>
<dbReference type="SUPFAM" id="SSF51735">
    <property type="entry name" value="NAD(P)-binding Rossmann-fold domains"/>
    <property type="match status" value="1"/>
</dbReference>
<dbReference type="OrthoDB" id="9803333at2"/>
<dbReference type="EMBL" id="ADLN01000035">
    <property type="protein sequence ID" value="EHI60131.1"/>
    <property type="molecule type" value="Genomic_DNA"/>
</dbReference>
<comment type="similarity">
    <text evidence="1">Belongs to the short-chain dehydrogenases/reductases (SDR) family.</text>
</comment>
<sequence>MQTLTGRTCIFSGASGGDGVAAVKALCAGGMNVVMMTHRLKEAEELAEEINASGVPGFCMCVTGEGKEAAESRDEVLKNINERFGSIDVVISNIGADGYGIELQEVTRELLMKSMDHLVGGGFEMMKNALPYLKQSRAPRVIFMTTVEGRYGGTHESYINAIAKGGVLSMALNSAARLGRYGITVNCISKGAVKREGYIRPDAPKPEELLSRIPVGRIGTPEDLAQAVCYLASEETGYITGQVLNVCGGLCMG</sequence>
<dbReference type="CDD" id="cd05233">
    <property type="entry name" value="SDR_c"/>
    <property type="match status" value="1"/>
</dbReference>
<dbReference type="InterPro" id="IPR002347">
    <property type="entry name" value="SDR_fam"/>
</dbReference>
<evidence type="ECO:0008006" key="5">
    <source>
        <dbReference type="Google" id="ProtNLM"/>
    </source>
</evidence>
<dbReference type="HOGENOM" id="CLU_010194_1_3_9"/>
<gene>
    <name evidence="3" type="ORF">HMPREF9473_01909</name>
</gene>
<dbReference type="Gene3D" id="3.40.50.720">
    <property type="entry name" value="NAD(P)-binding Rossmann-like Domain"/>
    <property type="match status" value="1"/>
</dbReference>
<dbReference type="AlphaFoldDB" id="G5IEI2"/>
<dbReference type="PRINTS" id="PR00081">
    <property type="entry name" value="GDHRDH"/>
</dbReference>
<dbReference type="Pfam" id="PF13561">
    <property type="entry name" value="adh_short_C2"/>
    <property type="match status" value="1"/>
</dbReference>
<dbReference type="InterPro" id="IPR036291">
    <property type="entry name" value="NAD(P)-bd_dom_sf"/>
</dbReference>
<organism evidence="3 4">
    <name type="scientific">Hungatella hathewayi WAL-18680</name>
    <dbReference type="NCBI Taxonomy" id="742737"/>
    <lineage>
        <taxon>Bacteria</taxon>
        <taxon>Bacillati</taxon>
        <taxon>Bacillota</taxon>
        <taxon>Clostridia</taxon>
        <taxon>Lachnospirales</taxon>
        <taxon>Lachnospiraceae</taxon>
        <taxon>Hungatella</taxon>
    </lineage>
</organism>
<name>G5IEI2_9FIRM</name>
<dbReference type="InterPro" id="IPR050259">
    <property type="entry name" value="SDR"/>
</dbReference>
<keyword evidence="2" id="KW-0443">Lipid metabolism</keyword>
<keyword evidence="4" id="KW-1185">Reference proteome</keyword>
<dbReference type="RefSeq" id="WP_006779889.1">
    <property type="nucleotide sequence ID" value="NZ_CP040506.1"/>
</dbReference>
<accession>G5IEI2</accession>
<dbReference type="GO" id="GO:0008202">
    <property type="term" value="P:steroid metabolic process"/>
    <property type="evidence" value="ECO:0007669"/>
    <property type="project" value="UniProtKB-KW"/>
</dbReference>
<dbReference type="Proteomes" id="UP000005384">
    <property type="component" value="Unassembled WGS sequence"/>
</dbReference>
<keyword evidence="2" id="KW-0753">Steroid metabolism</keyword>
<protein>
    <recommendedName>
        <fullName evidence="5">3-oxoacyl-[acyl-carrier-protein] reductase</fullName>
    </recommendedName>
</protein>
<proteinExistence type="inferred from homology"/>
<evidence type="ECO:0000313" key="4">
    <source>
        <dbReference type="Proteomes" id="UP000005384"/>
    </source>
</evidence>
<evidence type="ECO:0000256" key="1">
    <source>
        <dbReference type="ARBA" id="ARBA00006484"/>
    </source>
</evidence>
<dbReference type="PANTHER" id="PTHR42879:SF2">
    <property type="entry name" value="3-OXOACYL-[ACYL-CARRIER-PROTEIN] REDUCTASE FABG"/>
    <property type="match status" value="1"/>
</dbReference>